<name>A0AC59Z1X9_RANTA</name>
<organism evidence="1 2">
    <name type="scientific">Rangifer tarandus platyrhynchus</name>
    <name type="common">Svalbard reindeer</name>
    <dbReference type="NCBI Taxonomy" id="3082113"/>
    <lineage>
        <taxon>Eukaryota</taxon>
        <taxon>Metazoa</taxon>
        <taxon>Chordata</taxon>
        <taxon>Craniata</taxon>
        <taxon>Vertebrata</taxon>
        <taxon>Euteleostomi</taxon>
        <taxon>Mammalia</taxon>
        <taxon>Eutheria</taxon>
        <taxon>Laurasiatheria</taxon>
        <taxon>Artiodactyla</taxon>
        <taxon>Ruminantia</taxon>
        <taxon>Pecora</taxon>
        <taxon>Cervidae</taxon>
        <taxon>Odocoileinae</taxon>
        <taxon>Rangifer</taxon>
    </lineage>
</organism>
<evidence type="ECO:0000313" key="1">
    <source>
        <dbReference type="EMBL" id="CAN0160457.1"/>
    </source>
</evidence>
<gene>
    <name evidence="1" type="ORF">MRATA1EN22A_LOCUS12949</name>
</gene>
<dbReference type="EMBL" id="OX596106">
    <property type="protein sequence ID" value="CAN0160457.1"/>
    <property type="molecule type" value="Genomic_DNA"/>
</dbReference>
<reference evidence="1" key="1">
    <citation type="submission" date="2023-05" db="EMBL/GenBank/DDBJ databases">
        <authorList>
            <consortium name="ELIXIR-Norway"/>
        </authorList>
    </citation>
    <scope>NUCLEOTIDE SEQUENCE</scope>
</reference>
<dbReference type="Proteomes" id="UP001162501">
    <property type="component" value="Chromosome 22"/>
</dbReference>
<accession>A0AC59Z1X9</accession>
<evidence type="ECO:0000313" key="2">
    <source>
        <dbReference type="Proteomes" id="UP001162501"/>
    </source>
</evidence>
<protein>
    <submittedName>
        <fullName evidence="1">Uncharacterized protein</fullName>
    </submittedName>
</protein>
<proteinExistence type="predicted"/>
<reference evidence="1" key="2">
    <citation type="submission" date="2025-03" db="EMBL/GenBank/DDBJ databases">
        <authorList>
            <consortium name="ELIXIR-Norway"/>
            <consortium name="Elixir Norway"/>
        </authorList>
    </citation>
    <scope>NUCLEOTIDE SEQUENCE</scope>
</reference>
<sequence>MARHLSPASHGRSALVRKKRLLSFPLSNLALGLGLISPSGVSFGIGLSECPRLAVTHRVRLRLSSPPTVREIAGSGSVCSAGGHASAASQPTALGGCFASLSAAKLFAFEPCLCVWTQWATSPLGCSSQNQTAVLAPIQFLLHRTCIPRSVTKHPPVSGLECLQFPPPGMLCVASSLFF</sequence>